<sequence>MTSMIDYHVRTLLCNHATGAMEAYMSAAIANGLDPILFPVSWRDGINAGL</sequence>
<protein>
    <submittedName>
        <fullName evidence="1">Uncharacterized protein</fullName>
    </submittedName>
</protein>
<name>A0A5K7ZS81_9BACT</name>
<accession>A0A5K7ZS81</accession>
<reference evidence="1 2" key="1">
    <citation type="submission" date="2019-11" db="EMBL/GenBank/DDBJ databases">
        <title>Comparative genomics of hydrocarbon-degrading Desulfosarcina strains.</title>
        <authorList>
            <person name="Watanabe M."/>
            <person name="Kojima H."/>
            <person name="Fukui M."/>
        </authorList>
    </citation>
    <scope>NUCLEOTIDE SEQUENCE [LARGE SCALE GENOMIC DNA]</scope>
    <source>
        <strain evidence="1 2">28bB2T</strain>
    </source>
</reference>
<gene>
    <name evidence="1" type="ORF">DSCO28_36320</name>
</gene>
<dbReference type="KEGG" id="dov:DSCO28_36320"/>
<evidence type="ECO:0000313" key="2">
    <source>
        <dbReference type="Proteomes" id="UP000425960"/>
    </source>
</evidence>
<dbReference type="EMBL" id="AP021876">
    <property type="protein sequence ID" value="BBO83066.1"/>
    <property type="molecule type" value="Genomic_DNA"/>
</dbReference>
<organism evidence="1 2">
    <name type="scientific">Desulfosarcina ovata subsp. sediminis</name>
    <dbReference type="NCBI Taxonomy" id="885957"/>
    <lineage>
        <taxon>Bacteria</taxon>
        <taxon>Pseudomonadati</taxon>
        <taxon>Thermodesulfobacteriota</taxon>
        <taxon>Desulfobacteria</taxon>
        <taxon>Desulfobacterales</taxon>
        <taxon>Desulfosarcinaceae</taxon>
        <taxon>Desulfosarcina</taxon>
    </lineage>
</organism>
<proteinExistence type="predicted"/>
<dbReference type="AlphaFoldDB" id="A0A5K7ZS81"/>
<dbReference type="Proteomes" id="UP000425960">
    <property type="component" value="Chromosome"/>
</dbReference>
<evidence type="ECO:0000313" key="1">
    <source>
        <dbReference type="EMBL" id="BBO83066.1"/>
    </source>
</evidence>